<gene>
    <name evidence="3" type="ORF">BIT28_23555</name>
</gene>
<keyword evidence="2" id="KW-0732">Signal</keyword>
<name>A0A1Q9GS28_9GAMM</name>
<feature type="region of interest" description="Disordered" evidence="1">
    <location>
        <begin position="114"/>
        <end position="202"/>
    </location>
</feature>
<dbReference type="OrthoDB" id="7346546at2"/>
<dbReference type="EMBL" id="MJIL01000067">
    <property type="protein sequence ID" value="OLQ77450.1"/>
    <property type="molecule type" value="Genomic_DNA"/>
</dbReference>
<dbReference type="AlphaFoldDB" id="A0A1Q9GS28"/>
<feature type="signal peptide" evidence="2">
    <location>
        <begin position="1"/>
        <end position="25"/>
    </location>
</feature>
<organism evidence="3 4">
    <name type="scientific">Photobacterium proteolyticum</name>
    <dbReference type="NCBI Taxonomy" id="1903952"/>
    <lineage>
        <taxon>Bacteria</taxon>
        <taxon>Pseudomonadati</taxon>
        <taxon>Pseudomonadota</taxon>
        <taxon>Gammaproteobacteria</taxon>
        <taxon>Vibrionales</taxon>
        <taxon>Vibrionaceae</taxon>
        <taxon>Photobacterium</taxon>
    </lineage>
</organism>
<protein>
    <submittedName>
        <fullName evidence="3">Zinc-binding protein</fullName>
    </submittedName>
</protein>
<sequence length="259" mass="29017">MPFPYRLSSCALMLSTLTMATTASAEETFRQHDAHVHGVVEFNIAQDGKDLLMEITAPGADVVGFEHAPTNKQQQQQLEDAIAKLNNAGKLFAFSSASNCQLTDAHVTETLTADDDHDSHEGHDHDEHHHDSHAGHDHDEHDHDSHAEHDHDEHDHDSHEGHDHDEHDHDSHAGHDHDEHDHDSHAGHDHDEHDHDSHNGHGEFSAQYVFRCNNIEQLTSLQVNWFSHFPTTEKITVQAITGTNQSASQLTPTSTVFKF</sequence>
<evidence type="ECO:0000313" key="4">
    <source>
        <dbReference type="Proteomes" id="UP000186905"/>
    </source>
</evidence>
<dbReference type="STRING" id="1903952.BIT28_23555"/>
<reference evidence="3 4" key="1">
    <citation type="submission" date="2016-09" db="EMBL/GenBank/DDBJ databases">
        <title>Photobacterium proteolyticum sp. nov. a protease producing bacterium isolated from ocean sediments of Laizhou Bay.</title>
        <authorList>
            <person name="Li Y."/>
        </authorList>
    </citation>
    <scope>NUCLEOTIDE SEQUENCE [LARGE SCALE GENOMIC DNA]</scope>
    <source>
        <strain evidence="3 4">13-12</strain>
    </source>
</reference>
<dbReference type="RefSeq" id="WP_075763601.1">
    <property type="nucleotide sequence ID" value="NZ_MJIL01000067.1"/>
</dbReference>
<evidence type="ECO:0000256" key="2">
    <source>
        <dbReference type="SAM" id="SignalP"/>
    </source>
</evidence>
<comment type="caution">
    <text evidence="3">The sequence shown here is derived from an EMBL/GenBank/DDBJ whole genome shotgun (WGS) entry which is preliminary data.</text>
</comment>
<proteinExistence type="predicted"/>
<evidence type="ECO:0000313" key="3">
    <source>
        <dbReference type="EMBL" id="OLQ77450.1"/>
    </source>
</evidence>
<feature type="chain" id="PRO_5013022955" evidence="2">
    <location>
        <begin position="26"/>
        <end position="259"/>
    </location>
</feature>
<feature type="compositionally biased region" description="Basic and acidic residues" evidence="1">
    <location>
        <begin position="117"/>
        <end position="201"/>
    </location>
</feature>
<accession>A0A1Q9GS28</accession>
<evidence type="ECO:0000256" key="1">
    <source>
        <dbReference type="SAM" id="MobiDB-lite"/>
    </source>
</evidence>
<dbReference type="InterPro" id="IPR021253">
    <property type="entry name" value="ZrgA-like"/>
</dbReference>
<keyword evidence="4" id="KW-1185">Reference proteome</keyword>
<dbReference type="Proteomes" id="UP000186905">
    <property type="component" value="Unassembled WGS sequence"/>
</dbReference>
<dbReference type="Pfam" id="PF10986">
    <property type="entry name" value="ZrgA"/>
    <property type="match status" value="2"/>
</dbReference>